<accession>A0A075AY63</accession>
<evidence type="ECO:0000313" key="1">
    <source>
        <dbReference type="EMBL" id="EPZ33504.1"/>
    </source>
</evidence>
<organism evidence="1 2">
    <name type="scientific">Rozella allomycis (strain CSF55)</name>
    <dbReference type="NCBI Taxonomy" id="988480"/>
    <lineage>
        <taxon>Eukaryota</taxon>
        <taxon>Fungi</taxon>
        <taxon>Fungi incertae sedis</taxon>
        <taxon>Cryptomycota</taxon>
        <taxon>Cryptomycota incertae sedis</taxon>
        <taxon>Rozella</taxon>
    </lineage>
</organism>
<evidence type="ECO:0000313" key="2">
    <source>
        <dbReference type="Proteomes" id="UP000030755"/>
    </source>
</evidence>
<dbReference type="AlphaFoldDB" id="A0A075AY63"/>
<dbReference type="HOGENOM" id="CLU_2238152_0_0_1"/>
<proteinExistence type="predicted"/>
<sequence length="105" mass="12290">MVLILLIGNEKNTDTDLSWKVIAGSTKAELNLANEYFQRDFKIIVLTHTLTMTSERAKWIRLAKVYGSRCYPERSCRVQWEEGYDTLIYLNDFSRSTITEHLINK</sequence>
<protein>
    <submittedName>
        <fullName evidence="1">Uncharacterized protein</fullName>
    </submittedName>
</protein>
<name>A0A075AY63_ROZAC</name>
<gene>
    <name evidence="1" type="ORF">O9G_001255</name>
</gene>
<dbReference type="EMBL" id="KE561054">
    <property type="protein sequence ID" value="EPZ33504.1"/>
    <property type="molecule type" value="Genomic_DNA"/>
</dbReference>
<keyword evidence="2" id="KW-1185">Reference proteome</keyword>
<dbReference type="Proteomes" id="UP000030755">
    <property type="component" value="Unassembled WGS sequence"/>
</dbReference>
<reference evidence="1 2" key="1">
    <citation type="journal article" date="2013" name="Curr. Biol.">
        <title>Shared signatures of parasitism and phylogenomics unite Cryptomycota and microsporidia.</title>
        <authorList>
            <person name="James T.Y."/>
            <person name="Pelin A."/>
            <person name="Bonen L."/>
            <person name="Ahrendt S."/>
            <person name="Sain D."/>
            <person name="Corradi N."/>
            <person name="Stajich J.E."/>
        </authorList>
    </citation>
    <scope>NUCLEOTIDE SEQUENCE [LARGE SCALE GENOMIC DNA]</scope>
    <source>
        <strain evidence="1 2">CSF55</strain>
    </source>
</reference>